<feature type="compositionally biased region" description="Low complexity" evidence="1">
    <location>
        <begin position="1"/>
        <end position="13"/>
    </location>
</feature>
<keyword evidence="2" id="KW-0812">Transmembrane</keyword>
<gene>
    <name evidence="3" type="ORF">L484_025329</name>
</gene>
<feature type="transmembrane region" description="Helical" evidence="2">
    <location>
        <begin position="37"/>
        <end position="61"/>
    </location>
</feature>
<feature type="transmembrane region" description="Helical" evidence="2">
    <location>
        <begin position="93"/>
        <end position="111"/>
    </location>
</feature>
<dbReference type="KEGG" id="mnt:21408033"/>
<dbReference type="PANTHER" id="PTHR33430:SF9">
    <property type="entry name" value="MATERNAL EFFECT EMBRYO ARREST 60"/>
    <property type="match status" value="1"/>
</dbReference>
<feature type="region of interest" description="Disordered" evidence="1">
    <location>
        <begin position="1"/>
        <end position="22"/>
    </location>
</feature>
<dbReference type="AlphaFoldDB" id="W9RUM3"/>
<sequence>MFSLLSSQSPPSSAAVANPGNMSDVSRRSLTRTSIHIMALDNVVNVNSLFTLALFLGLSWYPTTDPRTTLIGAAASSSACFAGAEVAEGLISFHVYSFSSFLFSSLVALALKQTIKIGEVVSSGEAFEHHLGHVNRVALRSGMVVSALGSVFGCGFLMMALVDLVQIKLGVLACGGLYTFSAVVPLVVLVPLGLVIYLFLVLHAFTR</sequence>
<dbReference type="Proteomes" id="UP000030645">
    <property type="component" value="Unassembled WGS sequence"/>
</dbReference>
<feature type="transmembrane region" description="Helical" evidence="2">
    <location>
        <begin position="143"/>
        <end position="162"/>
    </location>
</feature>
<accession>W9RUM3</accession>
<evidence type="ECO:0000313" key="3">
    <source>
        <dbReference type="EMBL" id="EXC10745.1"/>
    </source>
</evidence>
<evidence type="ECO:0000313" key="4">
    <source>
        <dbReference type="Proteomes" id="UP000030645"/>
    </source>
</evidence>
<feature type="transmembrane region" description="Helical" evidence="2">
    <location>
        <begin position="182"/>
        <end position="205"/>
    </location>
</feature>
<dbReference type="STRING" id="981085.W9RUM3"/>
<evidence type="ECO:0008006" key="5">
    <source>
        <dbReference type="Google" id="ProtNLM"/>
    </source>
</evidence>
<name>W9RUM3_9ROSA</name>
<dbReference type="EMBL" id="KE345646">
    <property type="protein sequence ID" value="EXC10745.1"/>
    <property type="molecule type" value="Genomic_DNA"/>
</dbReference>
<evidence type="ECO:0000256" key="1">
    <source>
        <dbReference type="SAM" id="MobiDB-lite"/>
    </source>
</evidence>
<keyword evidence="4" id="KW-1185">Reference proteome</keyword>
<keyword evidence="2" id="KW-1133">Transmembrane helix</keyword>
<proteinExistence type="predicted"/>
<protein>
    <recommendedName>
        <fullName evidence="5">Maternal effect embryo arrest 60</fullName>
    </recommendedName>
</protein>
<evidence type="ECO:0000256" key="2">
    <source>
        <dbReference type="SAM" id="Phobius"/>
    </source>
</evidence>
<keyword evidence="2" id="KW-0472">Membrane</keyword>
<organism evidence="3 4">
    <name type="scientific">Morus notabilis</name>
    <dbReference type="NCBI Taxonomy" id="981085"/>
    <lineage>
        <taxon>Eukaryota</taxon>
        <taxon>Viridiplantae</taxon>
        <taxon>Streptophyta</taxon>
        <taxon>Embryophyta</taxon>
        <taxon>Tracheophyta</taxon>
        <taxon>Spermatophyta</taxon>
        <taxon>Magnoliopsida</taxon>
        <taxon>eudicotyledons</taxon>
        <taxon>Gunneridae</taxon>
        <taxon>Pentapetalae</taxon>
        <taxon>rosids</taxon>
        <taxon>fabids</taxon>
        <taxon>Rosales</taxon>
        <taxon>Moraceae</taxon>
        <taxon>Moreae</taxon>
        <taxon>Morus</taxon>
    </lineage>
</organism>
<dbReference type="OrthoDB" id="666653at2759"/>
<dbReference type="PANTHER" id="PTHR33430">
    <property type="entry name" value="MATERNAL EFFECT EMBRYO ARREST PROTEIN"/>
    <property type="match status" value="1"/>
</dbReference>
<reference evidence="4" key="1">
    <citation type="submission" date="2013-01" db="EMBL/GenBank/DDBJ databases">
        <title>Draft Genome Sequence of a Mulberry Tree, Morus notabilis C.K. Schneid.</title>
        <authorList>
            <person name="He N."/>
            <person name="Zhao S."/>
        </authorList>
    </citation>
    <scope>NUCLEOTIDE SEQUENCE</scope>
</reference>
<dbReference type="eggNOG" id="ENOG502RZPR">
    <property type="taxonomic scope" value="Eukaryota"/>
</dbReference>